<proteinExistence type="inferred from homology"/>
<evidence type="ECO:0000256" key="11">
    <source>
        <dbReference type="ARBA" id="ARBA00023098"/>
    </source>
</evidence>
<evidence type="ECO:0000256" key="14">
    <source>
        <dbReference type="SAM" id="Phobius"/>
    </source>
</evidence>
<comment type="pathway">
    <text evidence="2">Lipid metabolism; sphingolipid metabolism.</text>
</comment>
<feature type="region of interest" description="Disordered" evidence="13">
    <location>
        <begin position="306"/>
        <end position="329"/>
    </location>
</feature>
<dbReference type="SUPFAM" id="SSF56219">
    <property type="entry name" value="DNase I-like"/>
    <property type="match status" value="1"/>
</dbReference>
<keyword evidence="10 14" id="KW-1133">Transmembrane helix</keyword>
<feature type="region of interest" description="Disordered" evidence="13">
    <location>
        <begin position="132"/>
        <end position="176"/>
    </location>
</feature>
<keyword evidence="8" id="KW-0460">Magnesium</keyword>
<evidence type="ECO:0000256" key="1">
    <source>
        <dbReference type="ARBA" id="ARBA00004141"/>
    </source>
</evidence>
<dbReference type="EMBL" id="JAEMWZ010000090">
    <property type="protein sequence ID" value="KAG7137244.1"/>
    <property type="molecule type" value="Genomic_DNA"/>
</dbReference>
<dbReference type="GO" id="GO:0016020">
    <property type="term" value="C:membrane"/>
    <property type="evidence" value="ECO:0007669"/>
    <property type="project" value="UniProtKB-SubCell"/>
</dbReference>
<dbReference type="InterPro" id="IPR038772">
    <property type="entry name" value="Sph/SMPD2-like"/>
</dbReference>
<keyword evidence="6" id="KW-0479">Metal-binding</keyword>
<feature type="region of interest" description="Disordered" evidence="13">
    <location>
        <begin position="384"/>
        <end position="405"/>
    </location>
</feature>
<comment type="subcellular location">
    <subcellularLocation>
        <location evidence="1">Membrane</location>
        <topology evidence="1">Multi-pass membrane protein</topology>
    </subcellularLocation>
</comment>
<protein>
    <submittedName>
        <fullName evidence="16">Inositol phosphosphingolipids phospholipase C like protein</fullName>
    </submittedName>
</protein>
<keyword evidence="11" id="KW-0443">Lipid metabolism</keyword>
<dbReference type="Pfam" id="PF03372">
    <property type="entry name" value="Exo_endo_phos"/>
    <property type="match status" value="1"/>
</dbReference>
<keyword evidence="7" id="KW-0378">Hydrolase</keyword>
<feature type="compositionally biased region" description="Basic and acidic residues" evidence="13">
    <location>
        <begin position="143"/>
        <end position="157"/>
    </location>
</feature>
<keyword evidence="12 14" id="KW-0472">Membrane</keyword>
<reference evidence="16" key="1">
    <citation type="journal article" date="2021" name="Mol. Plant Pathol.">
        <title>A 20-kb lineage-specific genomic region tames virulence in pathogenic amphidiploid Verticillium longisporum.</title>
        <authorList>
            <person name="Harting R."/>
            <person name="Starke J."/>
            <person name="Kusch H."/>
            <person name="Poggeler S."/>
            <person name="Maurus I."/>
            <person name="Schluter R."/>
            <person name="Landesfeind M."/>
            <person name="Bulla I."/>
            <person name="Nowrousian M."/>
            <person name="de Jonge R."/>
            <person name="Stahlhut G."/>
            <person name="Hoff K.J."/>
            <person name="Asshauer K.P."/>
            <person name="Thurmer A."/>
            <person name="Stanke M."/>
            <person name="Daniel R."/>
            <person name="Morgenstern B."/>
            <person name="Thomma B.P.H.J."/>
            <person name="Kronstad J.W."/>
            <person name="Braus-Stromeyer S.A."/>
            <person name="Braus G.H."/>
        </authorList>
    </citation>
    <scope>NUCLEOTIDE SEQUENCE</scope>
    <source>
        <strain evidence="16">Vl32</strain>
    </source>
</reference>
<feature type="transmembrane region" description="Helical" evidence="14">
    <location>
        <begin position="479"/>
        <end position="504"/>
    </location>
</feature>
<dbReference type="SMR" id="A0A8I2ZT88"/>
<evidence type="ECO:0000256" key="12">
    <source>
        <dbReference type="ARBA" id="ARBA00023136"/>
    </source>
</evidence>
<evidence type="ECO:0000259" key="15">
    <source>
        <dbReference type="Pfam" id="PF03372"/>
    </source>
</evidence>
<dbReference type="GO" id="GO:0006665">
    <property type="term" value="P:sphingolipid metabolic process"/>
    <property type="evidence" value="ECO:0007669"/>
    <property type="project" value="UniProtKB-KW"/>
</dbReference>
<dbReference type="PANTHER" id="PTHR16320">
    <property type="entry name" value="SPHINGOMYELINASE FAMILY MEMBER"/>
    <property type="match status" value="1"/>
</dbReference>
<dbReference type="GO" id="GO:0004767">
    <property type="term" value="F:sphingomyelin phosphodiesterase activity"/>
    <property type="evidence" value="ECO:0007669"/>
    <property type="project" value="InterPro"/>
</dbReference>
<dbReference type="Proteomes" id="UP000689129">
    <property type="component" value="Unassembled WGS sequence"/>
</dbReference>
<feature type="domain" description="Endonuclease/exonuclease/phosphatase" evidence="15">
    <location>
        <begin position="17"/>
        <end position="374"/>
    </location>
</feature>
<evidence type="ECO:0000313" key="17">
    <source>
        <dbReference type="Proteomes" id="UP000689129"/>
    </source>
</evidence>
<evidence type="ECO:0000256" key="13">
    <source>
        <dbReference type="SAM" id="MobiDB-lite"/>
    </source>
</evidence>
<evidence type="ECO:0000256" key="7">
    <source>
        <dbReference type="ARBA" id="ARBA00022801"/>
    </source>
</evidence>
<evidence type="ECO:0000256" key="9">
    <source>
        <dbReference type="ARBA" id="ARBA00022919"/>
    </source>
</evidence>
<comment type="pathway">
    <text evidence="3">Sphingolipid metabolism.</text>
</comment>
<evidence type="ECO:0000256" key="5">
    <source>
        <dbReference type="ARBA" id="ARBA00022692"/>
    </source>
</evidence>
<evidence type="ECO:0000256" key="6">
    <source>
        <dbReference type="ARBA" id="ARBA00022723"/>
    </source>
</evidence>
<evidence type="ECO:0000313" key="16">
    <source>
        <dbReference type="EMBL" id="KAG7137244.1"/>
    </source>
</evidence>
<sequence>MASHAAAASAPTDIHIVTLNCWGLKYISKQRPQRLAEIARRLALADPAPHIVALQECFVHDDYLAIRRATRHVLPHGKFYFAGPFGAGLALLSRWPIEEAATLPYPLNGRPTAFWRGDWYVGKGVACATLRCDDDEPGNAESRSNDEPDNAESRSNDEPDNAEPGNGDSNTRASPPRRIHVFNTHTHAPYNDTYTAHRLAQSWYLASLLRRAHAAAAASPAADLVLALGDFNMRPTSLQHRILTARAPVRDAWRLLHPDSALGHATDPLETPRRRPVPGALFNLDENGATSDSAYSTWRWPARDQRALARADRPRRRVAPDDPDPTGKRLDYIFLSSPPASASASPSAPAWVVKSAAVGMRAPHPDLHCSLSDHFSVEATLTLHTPSSTSSSSSSLRSPLDAQLATAPAPPAAAQDALPLSQHEYDALLAEIAAYRRRERAQRTRRARTALALLALWLAALVAVWFAPDAAASRSRWPAFLLLLVGSLALAASVVEGLLALLFFPAELRALREFEWDVLNARAAALGGGEGPGALDEDDHLDLVDDKL</sequence>
<dbReference type="OrthoDB" id="387657at2759"/>
<name>A0A8I2ZT88_VERLO</name>
<comment type="caution">
    <text evidence="16">The sequence shown here is derived from an EMBL/GenBank/DDBJ whole genome shotgun (WGS) entry which is preliminary data.</text>
</comment>
<dbReference type="InterPro" id="IPR005135">
    <property type="entry name" value="Endo/exonuclease/phosphatase"/>
</dbReference>
<dbReference type="Gene3D" id="3.60.10.10">
    <property type="entry name" value="Endonuclease/exonuclease/phosphatase"/>
    <property type="match status" value="1"/>
</dbReference>
<dbReference type="InterPro" id="IPR036691">
    <property type="entry name" value="Endo/exonu/phosph_ase_sf"/>
</dbReference>
<feature type="transmembrane region" description="Helical" evidence="14">
    <location>
        <begin position="447"/>
        <end position="467"/>
    </location>
</feature>
<evidence type="ECO:0000256" key="2">
    <source>
        <dbReference type="ARBA" id="ARBA00004760"/>
    </source>
</evidence>
<evidence type="ECO:0000256" key="10">
    <source>
        <dbReference type="ARBA" id="ARBA00022989"/>
    </source>
</evidence>
<dbReference type="AlphaFoldDB" id="A0A8I2ZT88"/>
<dbReference type="GO" id="GO:0046872">
    <property type="term" value="F:metal ion binding"/>
    <property type="evidence" value="ECO:0007669"/>
    <property type="project" value="UniProtKB-KW"/>
</dbReference>
<comment type="similarity">
    <text evidence="4">Belongs to the neutral sphingomyelinase family.</text>
</comment>
<keyword evidence="9" id="KW-0746">Sphingolipid metabolism</keyword>
<organism evidence="16 17">
    <name type="scientific">Verticillium longisporum</name>
    <name type="common">Verticillium dahliae var. longisporum</name>
    <dbReference type="NCBI Taxonomy" id="100787"/>
    <lineage>
        <taxon>Eukaryota</taxon>
        <taxon>Fungi</taxon>
        <taxon>Dikarya</taxon>
        <taxon>Ascomycota</taxon>
        <taxon>Pezizomycotina</taxon>
        <taxon>Sordariomycetes</taxon>
        <taxon>Hypocreomycetidae</taxon>
        <taxon>Glomerellales</taxon>
        <taxon>Plectosphaerellaceae</taxon>
        <taxon>Verticillium</taxon>
    </lineage>
</organism>
<evidence type="ECO:0000256" key="4">
    <source>
        <dbReference type="ARBA" id="ARBA00006335"/>
    </source>
</evidence>
<dbReference type="PANTHER" id="PTHR16320:SF24">
    <property type="entry name" value="PHOSPHODIESTERASE, PUTATIVE-RELATED"/>
    <property type="match status" value="1"/>
</dbReference>
<accession>A0A8I2ZT88</accession>
<evidence type="ECO:0000256" key="3">
    <source>
        <dbReference type="ARBA" id="ARBA00004991"/>
    </source>
</evidence>
<evidence type="ECO:0000256" key="8">
    <source>
        <dbReference type="ARBA" id="ARBA00022842"/>
    </source>
</evidence>
<gene>
    <name evidence="16" type="ORF">HYQ45_005395</name>
</gene>
<keyword evidence="5 14" id="KW-0812">Transmembrane</keyword>